<dbReference type="Proteomes" id="UP001215598">
    <property type="component" value="Unassembled WGS sequence"/>
</dbReference>
<accession>A0AAD7HGS4</accession>
<dbReference type="EMBL" id="JARKIB010000247">
    <property type="protein sequence ID" value="KAJ7719806.1"/>
    <property type="molecule type" value="Genomic_DNA"/>
</dbReference>
<evidence type="ECO:0000313" key="2">
    <source>
        <dbReference type="Proteomes" id="UP001215598"/>
    </source>
</evidence>
<organism evidence="1 2">
    <name type="scientific">Mycena metata</name>
    <dbReference type="NCBI Taxonomy" id="1033252"/>
    <lineage>
        <taxon>Eukaryota</taxon>
        <taxon>Fungi</taxon>
        <taxon>Dikarya</taxon>
        <taxon>Basidiomycota</taxon>
        <taxon>Agaricomycotina</taxon>
        <taxon>Agaricomycetes</taxon>
        <taxon>Agaricomycetidae</taxon>
        <taxon>Agaricales</taxon>
        <taxon>Marasmiineae</taxon>
        <taxon>Mycenaceae</taxon>
        <taxon>Mycena</taxon>
    </lineage>
</organism>
<gene>
    <name evidence="1" type="ORF">B0H16DRAFT_1739148</name>
</gene>
<sequence length="76" mass="8437">MRAGAAPETDIPQWVLDVMITSDPCGLQQVKSFWPSGPPYFALAAAPPLPILHPPYVLITPLPTYLRPQSRPIHHR</sequence>
<name>A0AAD7HGS4_9AGAR</name>
<protein>
    <submittedName>
        <fullName evidence="1">Uncharacterized protein</fullName>
    </submittedName>
</protein>
<comment type="caution">
    <text evidence="1">The sequence shown here is derived from an EMBL/GenBank/DDBJ whole genome shotgun (WGS) entry which is preliminary data.</text>
</comment>
<dbReference type="AlphaFoldDB" id="A0AAD7HGS4"/>
<evidence type="ECO:0000313" key="1">
    <source>
        <dbReference type="EMBL" id="KAJ7719806.1"/>
    </source>
</evidence>
<proteinExistence type="predicted"/>
<keyword evidence="2" id="KW-1185">Reference proteome</keyword>
<reference evidence="1" key="1">
    <citation type="submission" date="2023-03" db="EMBL/GenBank/DDBJ databases">
        <title>Massive genome expansion in bonnet fungi (Mycena s.s.) driven by repeated elements and novel gene families across ecological guilds.</title>
        <authorList>
            <consortium name="Lawrence Berkeley National Laboratory"/>
            <person name="Harder C.B."/>
            <person name="Miyauchi S."/>
            <person name="Viragh M."/>
            <person name="Kuo A."/>
            <person name="Thoen E."/>
            <person name="Andreopoulos B."/>
            <person name="Lu D."/>
            <person name="Skrede I."/>
            <person name="Drula E."/>
            <person name="Henrissat B."/>
            <person name="Morin E."/>
            <person name="Kohler A."/>
            <person name="Barry K."/>
            <person name="LaButti K."/>
            <person name="Morin E."/>
            <person name="Salamov A."/>
            <person name="Lipzen A."/>
            <person name="Mereny Z."/>
            <person name="Hegedus B."/>
            <person name="Baldrian P."/>
            <person name="Stursova M."/>
            <person name="Weitz H."/>
            <person name="Taylor A."/>
            <person name="Grigoriev I.V."/>
            <person name="Nagy L.G."/>
            <person name="Martin F."/>
            <person name="Kauserud H."/>
        </authorList>
    </citation>
    <scope>NUCLEOTIDE SEQUENCE</scope>
    <source>
        <strain evidence="1">CBHHK182m</strain>
    </source>
</reference>